<comment type="caution">
    <text evidence="10">The sequence shown here is derived from an EMBL/GenBank/DDBJ whole genome shotgun (WGS) entry which is preliminary data.</text>
</comment>
<dbReference type="EMBL" id="JEMT01016759">
    <property type="protein sequence ID" value="EXX69951.1"/>
    <property type="molecule type" value="Genomic_DNA"/>
</dbReference>
<feature type="compositionally biased region" description="Low complexity" evidence="8">
    <location>
        <begin position="221"/>
        <end position="261"/>
    </location>
</feature>
<dbReference type="GO" id="GO:0000978">
    <property type="term" value="F:RNA polymerase II cis-regulatory region sequence-specific DNA binding"/>
    <property type="evidence" value="ECO:0007669"/>
    <property type="project" value="TreeGrafter"/>
</dbReference>
<organism evidence="10 11">
    <name type="scientific">Rhizophagus irregularis (strain DAOM 197198w)</name>
    <name type="common">Glomus intraradices</name>
    <dbReference type="NCBI Taxonomy" id="1432141"/>
    <lineage>
        <taxon>Eukaryota</taxon>
        <taxon>Fungi</taxon>
        <taxon>Fungi incertae sedis</taxon>
        <taxon>Mucoromycota</taxon>
        <taxon>Glomeromycotina</taxon>
        <taxon>Glomeromycetes</taxon>
        <taxon>Glomerales</taxon>
        <taxon>Glomeraceae</taxon>
        <taxon>Rhizophagus</taxon>
    </lineage>
</organism>
<evidence type="ECO:0000259" key="9">
    <source>
        <dbReference type="Pfam" id="PF00125"/>
    </source>
</evidence>
<dbReference type="CDD" id="cd22908">
    <property type="entry name" value="HFD_NFYC-like"/>
    <property type="match status" value="1"/>
</dbReference>
<keyword evidence="3" id="KW-0238">DNA-binding</keyword>
<evidence type="ECO:0000256" key="8">
    <source>
        <dbReference type="SAM" id="MobiDB-lite"/>
    </source>
</evidence>
<protein>
    <submittedName>
        <fullName evidence="10">Hap5p</fullName>
    </submittedName>
</protein>
<comment type="similarity">
    <text evidence="7">Belongs to the NFYC/HAP5 subunit family.</text>
</comment>
<feature type="compositionally biased region" description="Polar residues" evidence="8">
    <location>
        <begin position="1"/>
        <end position="12"/>
    </location>
</feature>
<reference evidence="10 11" key="1">
    <citation type="submission" date="2014-02" db="EMBL/GenBank/DDBJ databases">
        <title>Single nucleus genome sequencing reveals high similarity among nuclei of an endomycorrhizal fungus.</title>
        <authorList>
            <person name="Lin K."/>
            <person name="Geurts R."/>
            <person name="Zhang Z."/>
            <person name="Limpens E."/>
            <person name="Saunders D.G."/>
            <person name="Mu D."/>
            <person name="Pang E."/>
            <person name="Cao H."/>
            <person name="Cha H."/>
            <person name="Lin T."/>
            <person name="Zhou Q."/>
            <person name="Shang Y."/>
            <person name="Li Y."/>
            <person name="Ivanov S."/>
            <person name="Sharma T."/>
            <person name="Velzen R.V."/>
            <person name="Ruijter N.D."/>
            <person name="Aanen D.K."/>
            <person name="Win J."/>
            <person name="Kamoun S."/>
            <person name="Bisseling T."/>
            <person name="Huang S."/>
        </authorList>
    </citation>
    <scope>NUCLEOTIDE SEQUENCE [LARGE SCALE GENOMIC DNA]</scope>
    <source>
        <strain evidence="11">DAOM197198w</strain>
    </source>
</reference>
<feature type="domain" description="Core Histone H2A/H2B/H3" evidence="9">
    <location>
        <begin position="63"/>
        <end position="135"/>
    </location>
</feature>
<feature type="compositionally biased region" description="Basic and acidic residues" evidence="8">
    <location>
        <begin position="298"/>
        <end position="313"/>
    </location>
</feature>
<evidence type="ECO:0000256" key="5">
    <source>
        <dbReference type="ARBA" id="ARBA00023163"/>
    </source>
</evidence>
<keyword evidence="2" id="KW-0805">Transcription regulation</keyword>
<evidence type="ECO:0000256" key="6">
    <source>
        <dbReference type="ARBA" id="ARBA00023242"/>
    </source>
</evidence>
<evidence type="ECO:0000256" key="4">
    <source>
        <dbReference type="ARBA" id="ARBA00023159"/>
    </source>
</evidence>
<keyword evidence="6" id="KW-0539">Nucleus</keyword>
<feature type="compositionally biased region" description="Low complexity" evidence="8">
    <location>
        <begin position="13"/>
        <end position="39"/>
    </location>
</feature>
<evidence type="ECO:0000313" key="11">
    <source>
        <dbReference type="Proteomes" id="UP000022910"/>
    </source>
</evidence>
<feature type="compositionally biased region" description="Basic residues" evidence="8">
    <location>
        <begin position="314"/>
        <end position="326"/>
    </location>
</feature>
<dbReference type="InterPro" id="IPR007125">
    <property type="entry name" value="H2A/H2B/H3"/>
</dbReference>
<dbReference type="HOGENOM" id="CLU_045277_0_0_1"/>
<evidence type="ECO:0000256" key="1">
    <source>
        <dbReference type="ARBA" id="ARBA00004123"/>
    </source>
</evidence>
<dbReference type="InterPro" id="IPR009072">
    <property type="entry name" value="Histone-fold"/>
</dbReference>
<dbReference type="GO" id="GO:0016602">
    <property type="term" value="C:CCAAT-binding factor complex"/>
    <property type="evidence" value="ECO:0007669"/>
    <property type="project" value="TreeGrafter"/>
</dbReference>
<name>A0A015LBP2_RHIIW</name>
<feature type="region of interest" description="Disordered" evidence="8">
    <location>
        <begin position="1"/>
        <end position="39"/>
    </location>
</feature>
<keyword evidence="5" id="KW-0804">Transcription</keyword>
<evidence type="ECO:0000256" key="7">
    <source>
        <dbReference type="ARBA" id="ARBA00038129"/>
    </source>
</evidence>
<accession>A0A015LBP2</accession>
<dbReference type="Pfam" id="PF00125">
    <property type="entry name" value="Histone"/>
    <property type="match status" value="1"/>
</dbReference>
<dbReference type="GO" id="GO:0001228">
    <property type="term" value="F:DNA-binding transcription activator activity, RNA polymerase II-specific"/>
    <property type="evidence" value="ECO:0007669"/>
    <property type="project" value="TreeGrafter"/>
</dbReference>
<feature type="compositionally biased region" description="Polar residues" evidence="8">
    <location>
        <begin position="268"/>
        <end position="284"/>
    </location>
</feature>
<feature type="region of interest" description="Disordered" evidence="8">
    <location>
        <begin position="221"/>
        <end position="326"/>
    </location>
</feature>
<dbReference type="GO" id="GO:0046982">
    <property type="term" value="F:protein heterodimerization activity"/>
    <property type="evidence" value="ECO:0007669"/>
    <property type="project" value="InterPro"/>
</dbReference>
<evidence type="ECO:0000313" key="10">
    <source>
        <dbReference type="EMBL" id="EXX69951.1"/>
    </source>
</evidence>
<keyword evidence="4" id="KW-0010">Activator</keyword>
<dbReference type="PANTHER" id="PTHR10252">
    <property type="entry name" value="HISTONE-LIKE TRANSCRIPTION FACTOR CCAAT-RELATED"/>
    <property type="match status" value="1"/>
</dbReference>
<dbReference type="AlphaFoldDB" id="A0A015LBP2"/>
<dbReference type="STRING" id="1432141.A0A015LBP2"/>
<sequence length="326" mass="37186">MTEQTPQTAVDQSVSATSNVAPTSTATPSASTHIQTQQQLQQQQQNQAFMQQFWSRQITLAEQFESDFKNHPLPLARIKKVMKSDQDVKMISAEAPILFSKACEIFISEITMRAWIHAEENKRRTLQRSDVASAVSRSDQFDFLIDIVPREEVPKSSNRRPKEEPQTEHIFAEQNTLAYYPPQHGMQYQPDPTTASYYQQLQAEHIRHEIHLQEQLRIQHQKFQQDQQQSSTSSDTTSQTVVAQQQEQTQTSQQHSSQQSTPYDHKQTSQQIKTSAPPSTTPSDGTVIDALLTAANDVARHQPQESEDQDRQRSKSTRKGSKKTKK</sequence>
<dbReference type="OrthoDB" id="1272441at2759"/>
<comment type="subcellular location">
    <subcellularLocation>
        <location evidence="1">Nucleus</location>
    </subcellularLocation>
</comment>
<evidence type="ECO:0000256" key="3">
    <source>
        <dbReference type="ARBA" id="ARBA00023125"/>
    </source>
</evidence>
<keyword evidence="11" id="KW-1185">Reference proteome</keyword>
<dbReference type="PANTHER" id="PTHR10252:SF8">
    <property type="entry name" value="NUCLEAR TRANSCRIPTION FACTOR Y SUBUNIT GAMMA"/>
    <property type="match status" value="1"/>
</dbReference>
<dbReference type="SUPFAM" id="SSF47113">
    <property type="entry name" value="Histone-fold"/>
    <property type="match status" value="1"/>
</dbReference>
<dbReference type="InterPro" id="IPR050568">
    <property type="entry name" value="Transcr_DNA_Rep_Reg"/>
</dbReference>
<dbReference type="FunFam" id="1.10.20.10:FF:000006">
    <property type="entry name" value="Nuclear transcription factor Y subunit gamma"/>
    <property type="match status" value="1"/>
</dbReference>
<dbReference type="SMR" id="A0A015LBP2"/>
<proteinExistence type="inferred from homology"/>
<dbReference type="Proteomes" id="UP000022910">
    <property type="component" value="Unassembled WGS sequence"/>
</dbReference>
<evidence type="ECO:0000256" key="2">
    <source>
        <dbReference type="ARBA" id="ARBA00023015"/>
    </source>
</evidence>
<dbReference type="Gene3D" id="1.10.20.10">
    <property type="entry name" value="Histone, subunit A"/>
    <property type="match status" value="1"/>
</dbReference>
<gene>
    <name evidence="10" type="ORF">RirG_091870</name>
</gene>